<keyword evidence="2" id="KW-0548">Nucleotidyltransferase</keyword>
<evidence type="ECO:0000259" key="1">
    <source>
        <dbReference type="PROSITE" id="PS50878"/>
    </source>
</evidence>
<dbReference type="PANTHER" id="PTHR34047">
    <property type="entry name" value="NUCLEAR INTRON MATURASE 1, MITOCHONDRIAL-RELATED"/>
    <property type="match status" value="1"/>
</dbReference>
<keyword evidence="2" id="KW-0695">RNA-directed DNA polymerase</keyword>
<dbReference type="Gene3D" id="3.30.70.270">
    <property type="match status" value="1"/>
</dbReference>
<dbReference type="EC" id="2.7.7.49" evidence="2"/>
<dbReference type="AlphaFoldDB" id="A0AAP2UD54"/>
<accession>A0AAP2UD54</accession>
<dbReference type="Proteomes" id="UP001204814">
    <property type="component" value="Unassembled WGS sequence"/>
</dbReference>
<dbReference type="InterPro" id="IPR043502">
    <property type="entry name" value="DNA/RNA_pol_sf"/>
</dbReference>
<dbReference type="InterPro" id="IPR051083">
    <property type="entry name" value="GrpII_Intron_Splice-Mob/Def"/>
</dbReference>
<dbReference type="InterPro" id="IPR000477">
    <property type="entry name" value="RT_dom"/>
</dbReference>
<dbReference type="Pfam" id="PF00078">
    <property type="entry name" value="RVT_1"/>
    <property type="match status" value="1"/>
</dbReference>
<dbReference type="RefSeq" id="WP_227351731.1">
    <property type="nucleotide sequence ID" value="NZ_JAJDKX010000001.1"/>
</dbReference>
<proteinExistence type="predicted"/>
<organism evidence="2 3">
    <name type="scientific">Faecalibacillus intestinalis</name>
    <dbReference type="NCBI Taxonomy" id="1982626"/>
    <lineage>
        <taxon>Bacteria</taxon>
        <taxon>Bacillati</taxon>
        <taxon>Bacillota</taxon>
        <taxon>Erysipelotrichia</taxon>
        <taxon>Erysipelotrichales</taxon>
        <taxon>Coprobacillaceae</taxon>
        <taxon>Faecalibacillus</taxon>
    </lineage>
</organism>
<protein>
    <submittedName>
        <fullName evidence="2">Group II intron reverse transcriptase/maturase</fullName>
        <ecNumber evidence="2">2.7.7.49</ecNumber>
    </submittedName>
</protein>
<dbReference type="InterPro" id="IPR043128">
    <property type="entry name" value="Rev_trsase/Diguanyl_cyclase"/>
</dbReference>
<dbReference type="InterPro" id="IPR013597">
    <property type="entry name" value="Mat_intron_G2"/>
</dbReference>
<dbReference type="CDD" id="cd01651">
    <property type="entry name" value="RT_G2_intron"/>
    <property type="match status" value="1"/>
</dbReference>
<gene>
    <name evidence="2" type="primary">ltrA</name>
    <name evidence="2" type="ORF">NE542_02230</name>
</gene>
<feature type="domain" description="Reverse transcriptase" evidence="1">
    <location>
        <begin position="36"/>
        <end position="262"/>
    </location>
</feature>
<name>A0AAP2UD54_9FIRM</name>
<evidence type="ECO:0000313" key="3">
    <source>
        <dbReference type="Proteomes" id="UP001204814"/>
    </source>
</evidence>
<dbReference type="PROSITE" id="PS50878">
    <property type="entry name" value="RT_POL"/>
    <property type="match status" value="1"/>
</dbReference>
<dbReference type="PANTHER" id="PTHR34047:SF8">
    <property type="entry name" value="PROTEIN YKFC"/>
    <property type="match status" value="1"/>
</dbReference>
<evidence type="ECO:0000313" key="2">
    <source>
        <dbReference type="EMBL" id="MCQ5060654.1"/>
    </source>
</evidence>
<dbReference type="NCBIfam" id="TIGR04416">
    <property type="entry name" value="group_II_RT_mat"/>
    <property type="match status" value="1"/>
</dbReference>
<reference evidence="2" key="1">
    <citation type="submission" date="2022-06" db="EMBL/GenBank/DDBJ databases">
        <title>Isolation of gut microbiota from human fecal samples.</title>
        <authorList>
            <person name="Pamer E.G."/>
            <person name="Barat B."/>
            <person name="Waligurski E."/>
            <person name="Medina S."/>
            <person name="Paddock L."/>
            <person name="Mostad J."/>
        </authorList>
    </citation>
    <scope>NUCLEOTIDE SEQUENCE</scope>
    <source>
        <strain evidence="2">DFI.6.24</strain>
    </source>
</reference>
<dbReference type="Pfam" id="PF08388">
    <property type="entry name" value="GIIM"/>
    <property type="match status" value="1"/>
</dbReference>
<dbReference type="SUPFAM" id="SSF56672">
    <property type="entry name" value="DNA/RNA polymerases"/>
    <property type="match status" value="1"/>
</dbReference>
<keyword evidence="2" id="KW-0808">Transferase</keyword>
<comment type="caution">
    <text evidence="2">The sequence shown here is derived from an EMBL/GenBank/DDBJ whole genome shotgun (WGS) entry which is preliminary data.</text>
</comment>
<dbReference type="InterPro" id="IPR030931">
    <property type="entry name" value="Group_II_RT_mat"/>
</dbReference>
<dbReference type="GO" id="GO:0003964">
    <property type="term" value="F:RNA-directed DNA polymerase activity"/>
    <property type="evidence" value="ECO:0007669"/>
    <property type="project" value="UniProtKB-KW"/>
</dbReference>
<dbReference type="EMBL" id="JANGBO010000001">
    <property type="protein sequence ID" value="MCQ5060654.1"/>
    <property type="molecule type" value="Genomic_DNA"/>
</dbReference>
<sequence length="414" mass="48578">MLIAYRKVISNKGASGVDGVTVEEIKDYVNQNWRNIKSQIKTRNYWPQPVKRVEIPKPNGGIRKLGIPTIMDRIIQQAMVQKLEPICEAYFSDYSYGFRLNRSCEKAILKLLDYLNEDYIWIVDIDLEKFFDNVPHDKLMSYVHNIINDGDVESLIRKYLQAGVMTRGRYETTNKGTPQGGNISPLLSNILLNELDKELEARGLHFVRYADDCVIAVKSEASAKRIMRTVTNWIEKKLGLKVNMTKTHITKPNNLKYLGFGFYYNPQTKTWRSIPHKDSVKRFERKLKQLTCRRKNMSFKTRVGQLNPVIRGWINYYAIGDMKKIMMKIDAHLRTRLRVILWKQWKVPSGRYHWLRKLGINHNLARQTSYMGDRYQFVTTKTCVVRAISKQRLINNGLVSCLDYYLIRHKLKFN</sequence>